<comment type="caution">
    <text evidence="1">The sequence shown here is derived from an EMBL/GenBank/DDBJ whole genome shotgun (WGS) entry which is preliminary data.</text>
</comment>
<name>A0ABT4Y3S4_METRE</name>
<dbReference type="EMBL" id="JANEWF010000008">
    <property type="protein sequence ID" value="MDA8483498.1"/>
    <property type="molecule type" value="Genomic_DNA"/>
</dbReference>
<evidence type="ECO:0000313" key="2">
    <source>
        <dbReference type="Proteomes" id="UP001211689"/>
    </source>
</evidence>
<evidence type="ECO:0000313" key="1">
    <source>
        <dbReference type="EMBL" id="MDA8483498.1"/>
    </source>
</evidence>
<gene>
    <name evidence="1" type="ORF">NNO07_10490</name>
</gene>
<organism evidence="1 2">
    <name type="scientific">Metapseudomonas resinovorans</name>
    <name type="common">Pseudomonas resinovorans</name>
    <dbReference type="NCBI Taxonomy" id="53412"/>
    <lineage>
        <taxon>Bacteria</taxon>
        <taxon>Pseudomonadati</taxon>
        <taxon>Pseudomonadota</taxon>
        <taxon>Gammaproteobacteria</taxon>
        <taxon>Pseudomonadales</taxon>
        <taxon>Pseudomonadaceae</taxon>
        <taxon>Metapseudomonas</taxon>
    </lineage>
</organism>
<dbReference type="RefSeq" id="WP_190830111.1">
    <property type="nucleotide sequence ID" value="NZ_JANEWF010000008.1"/>
</dbReference>
<reference evidence="1 2" key="1">
    <citation type="submission" date="2022-07" db="EMBL/GenBank/DDBJ databases">
        <title>Genome Analysis of Selected Gammaproteobacteria from Nigerian Food snails.</title>
        <authorList>
            <person name="Okafor A.C."/>
        </authorList>
    </citation>
    <scope>NUCLEOTIDE SEQUENCE [LARGE SCALE GENOMIC DNA]</scope>
    <source>
        <strain evidence="1 2">Awg 2</strain>
    </source>
</reference>
<keyword evidence="2" id="KW-1185">Reference proteome</keyword>
<protein>
    <submittedName>
        <fullName evidence="1">DUF2802 domain-containing protein</fullName>
    </submittedName>
</protein>
<sequence>MIWIALLALALALACVVLGWTCHRLAQRLRQEVEAQAARDAVRDQKFKELTRRLETYLEGTVRMGEELHELRRVVAPLPDKLSQLEQRDPSNLSFSQAARLVGLGASVDDLTQSCGLTKAEAELVSKLHQARKDYD</sequence>
<dbReference type="Proteomes" id="UP001211689">
    <property type="component" value="Unassembled WGS sequence"/>
</dbReference>
<proteinExistence type="predicted"/>
<dbReference type="InterPro" id="IPR021244">
    <property type="entry name" value="DUF2802"/>
</dbReference>
<dbReference type="Pfam" id="PF10975">
    <property type="entry name" value="DUF2802"/>
    <property type="match status" value="1"/>
</dbReference>
<accession>A0ABT4Y3S4</accession>